<protein>
    <recommendedName>
        <fullName evidence="5">Putative pre-16S rRNA nuclease</fullName>
        <ecNumber evidence="5">3.1.-.-</ecNumber>
    </recommendedName>
</protein>
<comment type="subcellular location">
    <subcellularLocation>
        <location evidence="5">Cytoplasm</location>
    </subcellularLocation>
</comment>
<dbReference type="GO" id="GO:0016788">
    <property type="term" value="F:hydrolase activity, acting on ester bonds"/>
    <property type="evidence" value="ECO:0007669"/>
    <property type="project" value="UniProtKB-UniRule"/>
</dbReference>
<evidence type="ECO:0000259" key="6">
    <source>
        <dbReference type="SMART" id="SM00732"/>
    </source>
</evidence>
<dbReference type="InterPro" id="IPR037027">
    <property type="entry name" value="YqgF/RNaseH-like_dom_sf"/>
</dbReference>
<keyword evidence="1 5" id="KW-0963">Cytoplasm</keyword>
<dbReference type="InterPro" id="IPR006641">
    <property type="entry name" value="YqgF/RNaseH-like_dom"/>
</dbReference>
<reference evidence="7" key="1">
    <citation type="journal article" date="2014" name="Int. J. Syst. Evol. Microbiol.">
        <title>Complete genome sequence of Corynebacterium casei LMG S-19264T (=DSM 44701T), isolated from a smear-ripened cheese.</title>
        <authorList>
            <consortium name="US DOE Joint Genome Institute (JGI-PGF)"/>
            <person name="Walter F."/>
            <person name="Albersmeier A."/>
            <person name="Kalinowski J."/>
            <person name="Ruckert C."/>
        </authorList>
    </citation>
    <scope>NUCLEOTIDE SEQUENCE</scope>
    <source>
        <strain evidence="7">NBRC 108769</strain>
    </source>
</reference>
<dbReference type="GO" id="GO:0000967">
    <property type="term" value="P:rRNA 5'-end processing"/>
    <property type="evidence" value="ECO:0007669"/>
    <property type="project" value="UniProtKB-UniRule"/>
</dbReference>
<dbReference type="NCBIfam" id="TIGR00250">
    <property type="entry name" value="RNAse_H_YqgF"/>
    <property type="match status" value="1"/>
</dbReference>
<evidence type="ECO:0000313" key="8">
    <source>
        <dbReference type="Proteomes" id="UP001156666"/>
    </source>
</evidence>
<dbReference type="RefSeq" id="WP_235291149.1">
    <property type="nucleotide sequence ID" value="NZ_BSOH01000007.1"/>
</dbReference>
<dbReference type="Gene3D" id="3.30.420.140">
    <property type="entry name" value="YqgF/RNase H-like domain"/>
    <property type="match status" value="1"/>
</dbReference>
<dbReference type="InterPro" id="IPR012337">
    <property type="entry name" value="RNaseH-like_sf"/>
</dbReference>
<evidence type="ECO:0000256" key="1">
    <source>
        <dbReference type="ARBA" id="ARBA00022490"/>
    </source>
</evidence>
<sequence>MGRVIGIDYGAKRCGIAATDILKISINPITVIPPDELIPFLSKYLSVEQVDCLAIGWPTHSDGKETYLTEKIKTFLIKFAKLFPEIEISKVDESFSSSEAKSIIFESGTKKKKRRSKELVDQVSAVLIIKRYLDQL</sequence>
<evidence type="ECO:0000256" key="4">
    <source>
        <dbReference type="ARBA" id="ARBA00022801"/>
    </source>
</evidence>
<evidence type="ECO:0000256" key="2">
    <source>
        <dbReference type="ARBA" id="ARBA00022517"/>
    </source>
</evidence>
<keyword evidence="4 5" id="KW-0378">Hydrolase</keyword>
<dbReference type="SMART" id="SM00732">
    <property type="entry name" value="YqgFc"/>
    <property type="match status" value="1"/>
</dbReference>
<comment type="caution">
    <text evidence="7">The sequence shown here is derived from an EMBL/GenBank/DDBJ whole genome shotgun (WGS) entry which is preliminary data.</text>
</comment>
<comment type="function">
    <text evidence="5">Could be a nuclease involved in processing of the 5'-end of pre-16S rRNA.</text>
</comment>
<accession>A0AA37SMI7</accession>
<dbReference type="Pfam" id="PF03652">
    <property type="entry name" value="RuvX"/>
    <property type="match status" value="1"/>
</dbReference>
<gene>
    <name evidence="7" type="ORF">GCM10007940_12750</name>
</gene>
<name>A0AA37SMI7_9BACT</name>
<comment type="similarity">
    <text evidence="5">Belongs to the YqgF HJR family.</text>
</comment>
<dbReference type="PANTHER" id="PTHR33317:SF4">
    <property type="entry name" value="POLYNUCLEOTIDYL TRANSFERASE, RIBONUCLEASE H-LIKE SUPERFAMILY PROTEIN"/>
    <property type="match status" value="1"/>
</dbReference>
<evidence type="ECO:0000256" key="3">
    <source>
        <dbReference type="ARBA" id="ARBA00022722"/>
    </source>
</evidence>
<dbReference type="Proteomes" id="UP001156666">
    <property type="component" value="Unassembled WGS sequence"/>
</dbReference>
<evidence type="ECO:0000313" key="7">
    <source>
        <dbReference type="EMBL" id="GLR16660.1"/>
    </source>
</evidence>
<dbReference type="GO" id="GO:0004518">
    <property type="term" value="F:nuclease activity"/>
    <property type="evidence" value="ECO:0007669"/>
    <property type="project" value="UniProtKB-KW"/>
</dbReference>
<dbReference type="AlphaFoldDB" id="A0AA37SMI7"/>
<keyword evidence="2 5" id="KW-0690">Ribosome biogenesis</keyword>
<dbReference type="CDD" id="cd16964">
    <property type="entry name" value="YqgF"/>
    <property type="match status" value="1"/>
</dbReference>
<keyword evidence="8" id="KW-1185">Reference proteome</keyword>
<dbReference type="SUPFAM" id="SSF53098">
    <property type="entry name" value="Ribonuclease H-like"/>
    <property type="match status" value="1"/>
</dbReference>
<evidence type="ECO:0000256" key="5">
    <source>
        <dbReference type="HAMAP-Rule" id="MF_00651"/>
    </source>
</evidence>
<dbReference type="GO" id="GO:0005829">
    <property type="term" value="C:cytosol"/>
    <property type="evidence" value="ECO:0007669"/>
    <property type="project" value="TreeGrafter"/>
</dbReference>
<organism evidence="7 8">
    <name type="scientific">Portibacter lacus</name>
    <dbReference type="NCBI Taxonomy" id="1099794"/>
    <lineage>
        <taxon>Bacteria</taxon>
        <taxon>Pseudomonadati</taxon>
        <taxon>Bacteroidota</taxon>
        <taxon>Saprospiria</taxon>
        <taxon>Saprospirales</taxon>
        <taxon>Haliscomenobacteraceae</taxon>
        <taxon>Portibacter</taxon>
    </lineage>
</organism>
<proteinExistence type="inferred from homology"/>
<reference evidence="7" key="2">
    <citation type="submission" date="2023-01" db="EMBL/GenBank/DDBJ databases">
        <title>Draft genome sequence of Portibacter lacus strain NBRC 108769.</title>
        <authorList>
            <person name="Sun Q."/>
            <person name="Mori K."/>
        </authorList>
    </citation>
    <scope>NUCLEOTIDE SEQUENCE</scope>
    <source>
        <strain evidence="7">NBRC 108769</strain>
    </source>
</reference>
<dbReference type="PANTHER" id="PTHR33317">
    <property type="entry name" value="POLYNUCLEOTIDYL TRANSFERASE, RIBONUCLEASE H-LIKE SUPERFAMILY PROTEIN"/>
    <property type="match status" value="1"/>
</dbReference>
<dbReference type="HAMAP" id="MF_00651">
    <property type="entry name" value="Nuclease_YqgF"/>
    <property type="match status" value="1"/>
</dbReference>
<dbReference type="EC" id="3.1.-.-" evidence="5"/>
<feature type="domain" description="YqgF/RNase H-like" evidence="6">
    <location>
        <begin position="2"/>
        <end position="100"/>
    </location>
</feature>
<dbReference type="InterPro" id="IPR005227">
    <property type="entry name" value="YqgF"/>
</dbReference>
<keyword evidence="3 5" id="KW-0540">Nuclease</keyword>
<dbReference type="EMBL" id="BSOH01000007">
    <property type="protein sequence ID" value="GLR16660.1"/>
    <property type="molecule type" value="Genomic_DNA"/>
</dbReference>